<organism evidence="1 2">
    <name type="scientific">Dendrolimus kikuchii</name>
    <dbReference type="NCBI Taxonomy" id="765133"/>
    <lineage>
        <taxon>Eukaryota</taxon>
        <taxon>Metazoa</taxon>
        <taxon>Ecdysozoa</taxon>
        <taxon>Arthropoda</taxon>
        <taxon>Hexapoda</taxon>
        <taxon>Insecta</taxon>
        <taxon>Pterygota</taxon>
        <taxon>Neoptera</taxon>
        <taxon>Endopterygota</taxon>
        <taxon>Lepidoptera</taxon>
        <taxon>Glossata</taxon>
        <taxon>Ditrysia</taxon>
        <taxon>Bombycoidea</taxon>
        <taxon>Lasiocampidae</taxon>
        <taxon>Dendrolimus</taxon>
    </lineage>
</organism>
<proteinExistence type="predicted"/>
<name>A0ACC1CZT0_9NEOP</name>
<sequence>MDIEDNNYYVVEFLRPRDNIKYAIVPRSWIKLTNKKHAVVVYPEEDQSITIKRIRRCEQCKENWKDYEATIIYSCSHFDDAYWKLTTVEYLEDDDQASKEQRPKTDHNNSPGNSRGNVTTLTNNIPIRNGNSIRDNKGDILTQAQKRTISNYDQDTPSTSKIRKTDIKHNNNGSQNKKQTFAVESTDITNTETSFQRNPVIMRSSISSHHSIQVLENITVVTAKHLLGVPIKESSQETDSIPSASKQISSPPANYSRMQTENLYSQKHGPLHPISVDEKLILKKGSNTSTVVRYSPNIPNQDHYESMTLKNQDSGSNKIVKNLLKADNQLYQLSNRLPNQQEQYDKSSYSEQLLPNTEYQYQESYSQESASNLPTNINRKDSHIENILIDVQTPSKSINDFVKHNSPNAQNTSNEEPDNGRSYKKDFILQSDSQSLTEQSITNEELPIAESTSYQETSTVETPVEKPNEESHGEKITHPGNDKTEVLLQSVIKLPDILQNRNKTEVANNEIVNNNNNIPLEAYETIQTTNKNIKLDETSTPTTSTDTTEISKRRKISKPKDIQESSNRANSRRNHDTKKRNNRKRCSRSLVLPRPSPSSEYHPRWTLKHPYPGSGITELVTGSHVYVSTSGLDHSTSLAKDAESLAILLLMEIFSDNALRVCTLTATKRGLHLDQDAKKALLIFVAVIHSLR</sequence>
<dbReference type="Proteomes" id="UP000824533">
    <property type="component" value="Linkage Group LG12"/>
</dbReference>
<evidence type="ECO:0000313" key="1">
    <source>
        <dbReference type="EMBL" id="KAJ0176979.1"/>
    </source>
</evidence>
<protein>
    <submittedName>
        <fullName evidence="1">Uncharacterized protein</fullName>
    </submittedName>
</protein>
<dbReference type="EMBL" id="CM034398">
    <property type="protein sequence ID" value="KAJ0176979.1"/>
    <property type="molecule type" value="Genomic_DNA"/>
</dbReference>
<reference evidence="1 2" key="1">
    <citation type="journal article" date="2021" name="Front. Genet.">
        <title>Chromosome-Level Genome Assembly Reveals Significant Gene Expansion in the Toll and IMD Signaling Pathways of Dendrolimus kikuchii.</title>
        <authorList>
            <person name="Zhou J."/>
            <person name="Wu P."/>
            <person name="Xiong Z."/>
            <person name="Liu N."/>
            <person name="Zhao N."/>
            <person name="Ji M."/>
            <person name="Qiu Y."/>
            <person name="Yang B."/>
        </authorList>
    </citation>
    <scope>NUCLEOTIDE SEQUENCE [LARGE SCALE GENOMIC DNA]</scope>
    <source>
        <strain evidence="1">Ann1</strain>
    </source>
</reference>
<comment type="caution">
    <text evidence="1">The sequence shown here is derived from an EMBL/GenBank/DDBJ whole genome shotgun (WGS) entry which is preliminary data.</text>
</comment>
<keyword evidence="2" id="KW-1185">Reference proteome</keyword>
<evidence type="ECO:0000313" key="2">
    <source>
        <dbReference type="Proteomes" id="UP000824533"/>
    </source>
</evidence>
<accession>A0ACC1CZT0</accession>
<gene>
    <name evidence="1" type="ORF">K1T71_006988</name>
</gene>